<proteinExistence type="predicted"/>
<dbReference type="Proteomes" id="UP000574390">
    <property type="component" value="Unassembled WGS sequence"/>
</dbReference>
<reference evidence="3 4" key="1">
    <citation type="submission" date="2020-04" db="EMBL/GenBank/DDBJ databases">
        <title>Perkinsus olseni comparative genomics.</title>
        <authorList>
            <person name="Bogema D.R."/>
        </authorList>
    </citation>
    <scope>NUCLEOTIDE SEQUENCE [LARGE SCALE GENOMIC DNA]</scope>
    <source>
        <strain evidence="3">ATCC PRA-205</strain>
    </source>
</reference>
<dbReference type="AlphaFoldDB" id="A0A7J6SM95"/>
<feature type="compositionally biased region" description="Basic and acidic residues" evidence="1">
    <location>
        <begin position="176"/>
        <end position="222"/>
    </location>
</feature>
<evidence type="ECO:0000256" key="1">
    <source>
        <dbReference type="SAM" id="MobiDB-lite"/>
    </source>
</evidence>
<evidence type="ECO:0000313" key="4">
    <source>
        <dbReference type="Proteomes" id="UP000574390"/>
    </source>
</evidence>
<keyword evidence="2" id="KW-0732">Signal</keyword>
<evidence type="ECO:0000313" key="3">
    <source>
        <dbReference type="EMBL" id="KAF4733825.1"/>
    </source>
</evidence>
<dbReference type="EMBL" id="JABANM010013758">
    <property type="protein sequence ID" value="KAF4733825.1"/>
    <property type="molecule type" value="Genomic_DNA"/>
</dbReference>
<feature type="signal peptide" evidence="2">
    <location>
        <begin position="1"/>
        <end position="20"/>
    </location>
</feature>
<feature type="region of interest" description="Disordered" evidence="1">
    <location>
        <begin position="395"/>
        <end position="415"/>
    </location>
</feature>
<name>A0A7J6SM95_PEROL</name>
<feature type="chain" id="PRO_5029556324" evidence="2">
    <location>
        <begin position="21"/>
        <end position="433"/>
    </location>
</feature>
<gene>
    <name evidence="3" type="ORF">FOZ62_012900</name>
</gene>
<accession>A0A7J6SM95</accession>
<comment type="caution">
    <text evidence="3">The sequence shown here is derived from an EMBL/GenBank/DDBJ whole genome shotgun (WGS) entry which is preliminary data.</text>
</comment>
<organism evidence="3 4">
    <name type="scientific">Perkinsus olseni</name>
    <name type="common">Perkinsus atlanticus</name>
    <dbReference type="NCBI Taxonomy" id="32597"/>
    <lineage>
        <taxon>Eukaryota</taxon>
        <taxon>Sar</taxon>
        <taxon>Alveolata</taxon>
        <taxon>Perkinsozoa</taxon>
        <taxon>Perkinsea</taxon>
        <taxon>Perkinsida</taxon>
        <taxon>Perkinsidae</taxon>
        <taxon>Perkinsus</taxon>
    </lineage>
</organism>
<feature type="region of interest" description="Disordered" evidence="1">
    <location>
        <begin position="157"/>
        <end position="265"/>
    </location>
</feature>
<evidence type="ECO:0000256" key="2">
    <source>
        <dbReference type="SAM" id="SignalP"/>
    </source>
</evidence>
<protein>
    <submittedName>
        <fullName evidence="3">Uncharacterized protein</fullName>
    </submittedName>
</protein>
<feature type="compositionally biased region" description="Low complexity" evidence="1">
    <location>
        <begin position="228"/>
        <end position="244"/>
    </location>
</feature>
<sequence>MMMNLKLLALLLITQPDCVASTGKARKRASSPYHHAAHPGAPIYAQPGGRMIAYDGRHYRVLEPVLNSGGVPMMMPNQHPPPMQRRIVVTQGSDGDQILPKENRKIRWADEKGIPLVEASDGEGFLSREGGRTKTAPAQLKRVNSILKKRDTGVLLSEEEGEVKQPAVKQPAVKQPEVKQPEVKQPEVKQAEVKQPEVKQPEVESSEKGSHGGGGLEDKKVEMGGVSPDPTTTQATATTTPPVTSGEGVDKVTFSLPSQERPKEGGKTYIYDYDAIEWEKGMWLTQSSEGERMRTARVNCMERSREKVIRWAEEEGVSCINERQCFKDPVWLIDLADRAATASPPRNITEQLLSDVIGSSSAWSCSRLRKSLCRIYAAAAAKKYPVDLTPALNDTADEGGATSPPSKTERGGLVLAYDPSTGVPPMYKYEATH</sequence>